<dbReference type="InterPro" id="IPR009081">
    <property type="entry name" value="PP-bd_ACP"/>
</dbReference>
<evidence type="ECO:0000259" key="3">
    <source>
        <dbReference type="PROSITE" id="PS50075"/>
    </source>
</evidence>
<name>A0ABY5QA31_9ACTN</name>
<dbReference type="InterPro" id="IPR006162">
    <property type="entry name" value="Ppantetheine_attach_site"/>
</dbReference>
<dbReference type="Pfam" id="PF00550">
    <property type="entry name" value="PP-binding"/>
    <property type="match status" value="1"/>
</dbReference>
<sequence>MAWDQRFEDLLREYLPFLSADEPLTPETDLRDAGLDSLGTVELLGSLESAYDVRFVDEALNLDTFATPASLWATLAKMSEAAAI</sequence>
<keyword evidence="1" id="KW-0596">Phosphopantetheine</keyword>
<dbReference type="PROSITE" id="PS50075">
    <property type="entry name" value="CARRIER"/>
    <property type="match status" value="1"/>
</dbReference>
<dbReference type="EMBL" id="CP102515">
    <property type="protein sequence ID" value="UUY52505.1"/>
    <property type="molecule type" value="Genomic_DNA"/>
</dbReference>
<evidence type="ECO:0000313" key="4">
    <source>
        <dbReference type="EMBL" id="UUY52505.1"/>
    </source>
</evidence>
<feature type="domain" description="Carrier" evidence="3">
    <location>
        <begin position="1"/>
        <end position="79"/>
    </location>
</feature>
<accession>A0ABY5QA31</accession>
<evidence type="ECO:0000256" key="2">
    <source>
        <dbReference type="ARBA" id="ARBA00022553"/>
    </source>
</evidence>
<dbReference type="InterPro" id="IPR036736">
    <property type="entry name" value="ACP-like_sf"/>
</dbReference>
<organism evidence="4 5">
    <name type="scientific">Streptomyces yangpuensis</name>
    <dbReference type="NCBI Taxonomy" id="1648182"/>
    <lineage>
        <taxon>Bacteria</taxon>
        <taxon>Bacillati</taxon>
        <taxon>Actinomycetota</taxon>
        <taxon>Actinomycetes</taxon>
        <taxon>Kitasatosporales</taxon>
        <taxon>Streptomycetaceae</taxon>
        <taxon>Streptomyces</taxon>
    </lineage>
</organism>
<dbReference type="RefSeq" id="WP_257858251.1">
    <property type="nucleotide sequence ID" value="NZ_CP102515.1"/>
</dbReference>
<keyword evidence="5" id="KW-1185">Reference proteome</keyword>
<reference evidence="4" key="1">
    <citation type="submission" date="2022-08" db="EMBL/GenBank/DDBJ databases">
        <authorList>
            <person name="Tian L."/>
        </authorList>
    </citation>
    <scope>NUCLEOTIDE SEQUENCE</scope>
    <source>
        <strain evidence="4">CM253</strain>
        <plasmid evidence="4">unnamed1</plasmid>
    </source>
</reference>
<protein>
    <submittedName>
        <fullName evidence="4">Phosphopantetheine-binding protein</fullName>
    </submittedName>
</protein>
<keyword evidence="4" id="KW-0614">Plasmid</keyword>
<proteinExistence type="predicted"/>
<dbReference type="Proteomes" id="UP001057738">
    <property type="component" value="Plasmid unnamed1"/>
</dbReference>
<gene>
    <name evidence="4" type="ORF">NRK68_35190</name>
</gene>
<dbReference type="Gene3D" id="1.10.1200.10">
    <property type="entry name" value="ACP-like"/>
    <property type="match status" value="1"/>
</dbReference>
<geneLocation type="plasmid" evidence="4 5">
    <name>unnamed1</name>
</geneLocation>
<evidence type="ECO:0000313" key="5">
    <source>
        <dbReference type="Proteomes" id="UP001057738"/>
    </source>
</evidence>
<keyword evidence="2" id="KW-0597">Phosphoprotein</keyword>
<evidence type="ECO:0000256" key="1">
    <source>
        <dbReference type="ARBA" id="ARBA00022450"/>
    </source>
</evidence>
<dbReference type="GeneID" id="95578787"/>
<dbReference type="PROSITE" id="PS00012">
    <property type="entry name" value="PHOSPHOPANTETHEINE"/>
    <property type="match status" value="1"/>
</dbReference>
<dbReference type="SUPFAM" id="SSF47336">
    <property type="entry name" value="ACP-like"/>
    <property type="match status" value="1"/>
</dbReference>